<dbReference type="Proteomes" id="UP000254876">
    <property type="component" value="Unassembled WGS sequence"/>
</dbReference>
<dbReference type="EMBL" id="UFYD01000001">
    <property type="protein sequence ID" value="STD14750.1"/>
    <property type="molecule type" value="Genomic_DNA"/>
</dbReference>
<evidence type="ECO:0000313" key="3">
    <source>
        <dbReference type="EMBL" id="STD14750.1"/>
    </source>
</evidence>
<dbReference type="KEGG" id="een:BBD30_16100"/>
<accession>A0A7Z7PZ04</accession>
<keyword evidence="1" id="KW-0812">Transmembrane</keyword>
<dbReference type="RefSeq" id="WP_047033777.1">
    <property type="nucleotide sequence ID" value="NZ_CP016372.1"/>
</dbReference>
<name>A0A7Z7PZ04_9FLAO</name>
<reference evidence="2" key="2">
    <citation type="submission" date="2023-02" db="EMBL/GenBank/DDBJ databases">
        <title>Elizabethkingia anophelis draft genomes.</title>
        <authorList>
            <person name="Nicholson A.C."/>
            <person name="Whitney A.M."/>
            <person name="Humrighouse B.W."/>
            <person name="Villarma A."/>
            <person name="Bell M."/>
            <person name="Mcquiston J."/>
        </authorList>
    </citation>
    <scope>NUCLEOTIDE SEQUENCE</scope>
    <source>
        <strain evidence="2">B4955</strain>
    </source>
</reference>
<evidence type="ECO:0000313" key="4">
    <source>
        <dbReference type="Proteomes" id="UP000254876"/>
    </source>
</evidence>
<keyword evidence="1" id="KW-0472">Membrane</keyword>
<proteinExistence type="predicted"/>
<feature type="transmembrane region" description="Helical" evidence="1">
    <location>
        <begin position="99"/>
        <end position="118"/>
    </location>
</feature>
<dbReference type="EMBL" id="NWGY01000013">
    <property type="protein sequence ID" value="MDV3665107.1"/>
    <property type="molecule type" value="Genomic_DNA"/>
</dbReference>
<reference evidence="3 4" key="1">
    <citation type="submission" date="2018-06" db="EMBL/GenBank/DDBJ databases">
        <authorList>
            <consortium name="Pathogen Informatics"/>
            <person name="Doyle S."/>
        </authorList>
    </citation>
    <scope>NUCLEOTIDE SEQUENCE [LARGE SCALE GENOMIC DNA]</scope>
    <source>
        <strain evidence="3 4">NCTC10588</strain>
    </source>
</reference>
<keyword evidence="1" id="KW-1133">Transmembrane helix</keyword>
<sequence length="120" mass="14626">MCKYCFENEYTRFKNEELSNETDLRISSLLSTKVLEFVEEIKYSKEIFNNYEVYKCRHCNQKWAYSTANLYWRGFLLKNENIKDYITTIRKSDKRKKGIYLIIIFILIISITALFWVLKF</sequence>
<dbReference type="AlphaFoldDB" id="A0A7Z7PZ04"/>
<gene>
    <name evidence="2" type="ORF">CMU51_13680</name>
    <name evidence="3" type="ORF">NCTC10588_04005</name>
</gene>
<comment type="caution">
    <text evidence="3">The sequence shown here is derived from an EMBL/GenBank/DDBJ whole genome shotgun (WGS) entry which is preliminary data.</text>
</comment>
<evidence type="ECO:0000256" key="1">
    <source>
        <dbReference type="SAM" id="Phobius"/>
    </source>
</evidence>
<organism evidence="3 4">
    <name type="scientific">Elizabethkingia anophelis</name>
    <dbReference type="NCBI Taxonomy" id="1117645"/>
    <lineage>
        <taxon>Bacteria</taxon>
        <taxon>Pseudomonadati</taxon>
        <taxon>Bacteroidota</taxon>
        <taxon>Flavobacteriia</taxon>
        <taxon>Flavobacteriales</taxon>
        <taxon>Weeksellaceae</taxon>
        <taxon>Elizabethkingia</taxon>
    </lineage>
</organism>
<evidence type="ECO:0000313" key="2">
    <source>
        <dbReference type="EMBL" id="MDV3665107.1"/>
    </source>
</evidence>
<dbReference type="Proteomes" id="UP001189000">
    <property type="component" value="Unassembled WGS sequence"/>
</dbReference>
<protein>
    <submittedName>
        <fullName evidence="3">Uncharacterized protein</fullName>
    </submittedName>
</protein>